<name>A0A4P9VXG5_9FUNG</name>
<feature type="non-terminal residue" evidence="2">
    <location>
        <position position="1"/>
    </location>
</feature>
<feature type="compositionally biased region" description="Basic and acidic residues" evidence="1">
    <location>
        <begin position="158"/>
        <end position="171"/>
    </location>
</feature>
<proteinExistence type="predicted"/>
<feature type="compositionally biased region" description="Low complexity" evidence="1">
    <location>
        <begin position="79"/>
        <end position="95"/>
    </location>
</feature>
<dbReference type="AlphaFoldDB" id="A0A4P9VXG5"/>
<protein>
    <submittedName>
        <fullName evidence="2">Uncharacterized protein</fullName>
    </submittedName>
</protein>
<dbReference type="EMBL" id="ML001291">
    <property type="protein sequence ID" value="RKO83393.1"/>
    <property type="molecule type" value="Genomic_DNA"/>
</dbReference>
<keyword evidence="3" id="KW-1185">Reference proteome</keyword>
<sequence length="266" mass="28773">PPSPAPIASRRPHAVKSSRSSNAARDVIPAGSALPSIQVPAPAPQPTEEAPRTLAPTRASPRIASRNLNIRDPVSRTFSGSAGAGPSSVPYAASGTASRSTVVPVEAPMSPGWRSLFPRYTTRQLDQENTPPPPSSPLAHEYEGDGIDMYDRFAPTSDTREAQDFSQRRLPDLASDLHFAPGPNSRPHEYRPPLDPRYPPEAEQASQTLRGRRWFIQRGVAHASLVPRRRTVCERCLGVPDRLSSSTMANADDEVAREVVGVGHDD</sequence>
<feature type="compositionally biased region" description="Basic and acidic residues" evidence="1">
    <location>
        <begin position="186"/>
        <end position="200"/>
    </location>
</feature>
<gene>
    <name evidence="2" type="ORF">BDK51DRAFT_50009</name>
</gene>
<organism evidence="2 3">
    <name type="scientific">Blyttiomyces helicus</name>
    <dbReference type="NCBI Taxonomy" id="388810"/>
    <lineage>
        <taxon>Eukaryota</taxon>
        <taxon>Fungi</taxon>
        <taxon>Fungi incertae sedis</taxon>
        <taxon>Chytridiomycota</taxon>
        <taxon>Chytridiomycota incertae sedis</taxon>
        <taxon>Chytridiomycetes</taxon>
        <taxon>Chytridiomycetes incertae sedis</taxon>
        <taxon>Blyttiomyces</taxon>
    </lineage>
</organism>
<evidence type="ECO:0000256" key="1">
    <source>
        <dbReference type="SAM" id="MobiDB-lite"/>
    </source>
</evidence>
<feature type="non-terminal residue" evidence="2">
    <location>
        <position position="266"/>
    </location>
</feature>
<dbReference type="Proteomes" id="UP000269721">
    <property type="component" value="Unassembled WGS sequence"/>
</dbReference>
<accession>A0A4P9VXG5</accession>
<feature type="region of interest" description="Disordered" evidence="1">
    <location>
        <begin position="1"/>
        <end position="207"/>
    </location>
</feature>
<evidence type="ECO:0000313" key="3">
    <source>
        <dbReference type="Proteomes" id="UP000269721"/>
    </source>
</evidence>
<reference evidence="3" key="1">
    <citation type="journal article" date="2018" name="Nat. Microbiol.">
        <title>Leveraging single-cell genomics to expand the fungal tree of life.</title>
        <authorList>
            <person name="Ahrendt S.R."/>
            <person name="Quandt C.A."/>
            <person name="Ciobanu D."/>
            <person name="Clum A."/>
            <person name="Salamov A."/>
            <person name="Andreopoulos B."/>
            <person name="Cheng J.F."/>
            <person name="Woyke T."/>
            <person name="Pelin A."/>
            <person name="Henrissat B."/>
            <person name="Reynolds N.K."/>
            <person name="Benny G.L."/>
            <person name="Smith M.E."/>
            <person name="James T.Y."/>
            <person name="Grigoriev I.V."/>
        </authorList>
    </citation>
    <scope>NUCLEOTIDE SEQUENCE [LARGE SCALE GENOMIC DNA]</scope>
</reference>
<evidence type="ECO:0000313" key="2">
    <source>
        <dbReference type="EMBL" id="RKO83393.1"/>
    </source>
</evidence>